<dbReference type="AlphaFoldDB" id="A0A3M7SAD0"/>
<dbReference type="Proteomes" id="UP000276133">
    <property type="component" value="Unassembled WGS sequence"/>
</dbReference>
<gene>
    <name evidence="1" type="ORF">BpHYR1_035535</name>
</gene>
<comment type="caution">
    <text evidence="1">The sequence shown here is derived from an EMBL/GenBank/DDBJ whole genome shotgun (WGS) entry which is preliminary data.</text>
</comment>
<reference evidence="1 2" key="1">
    <citation type="journal article" date="2018" name="Sci. Rep.">
        <title>Genomic signatures of local adaptation to the degree of environmental predictability in rotifers.</title>
        <authorList>
            <person name="Franch-Gras L."/>
            <person name="Hahn C."/>
            <person name="Garcia-Roger E.M."/>
            <person name="Carmona M.J."/>
            <person name="Serra M."/>
            <person name="Gomez A."/>
        </authorList>
    </citation>
    <scope>NUCLEOTIDE SEQUENCE [LARGE SCALE GENOMIC DNA]</scope>
    <source>
        <strain evidence="1">HYR1</strain>
    </source>
</reference>
<protein>
    <submittedName>
        <fullName evidence="1">Uncharacterized protein</fullName>
    </submittedName>
</protein>
<sequence>MFIKILIKVITKHKHLRHWSVTPKLGLRPFCMVSIKFVFAVEPELEKTCFQSTVVVVVNGENVNGAGVVYQAVGWVQLVHLVVVVTKMG</sequence>
<organism evidence="1 2">
    <name type="scientific">Brachionus plicatilis</name>
    <name type="common">Marine rotifer</name>
    <name type="synonym">Brachionus muelleri</name>
    <dbReference type="NCBI Taxonomy" id="10195"/>
    <lineage>
        <taxon>Eukaryota</taxon>
        <taxon>Metazoa</taxon>
        <taxon>Spiralia</taxon>
        <taxon>Gnathifera</taxon>
        <taxon>Rotifera</taxon>
        <taxon>Eurotatoria</taxon>
        <taxon>Monogononta</taxon>
        <taxon>Pseudotrocha</taxon>
        <taxon>Ploima</taxon>
        <taxon>Brachionidae</taxon>
        <taxon>Brachionus</taxon>
    </lineage>
</organism>
<name>A0A3M7SAD0_BRAPC</name>
<evidence type="ECO:0000313" key="1">
    <source>
        <dbReference type="EMBL" id="RNA32754.1"/>
    </source>
</evidence>
<dbReference type="EMBL" id="REGN01001754">
    <property type="protein sequence ID" value="RNA32754.1"/>
    <property type="molecule type" value="Genomic_DNA"/>
</dbReference>
<keyword evidence="2" id="KW-1185">Reference proteome</keyword>
<proteinExistence type="predicted"/>
<accession>A0A3M7SAD0</accession>
<evidence type="ECO:0000313" key="2">
    <source>
        <dbReference type="Proteomes" id="UP000276133"/>
    </source>
</evidence>